<sequence length="253" mass="27057">MSLPRFHVDLPLAPGAELFLPDAVAHHAGRALRLRDGDSVVLFDGRGGEYPAILSFEGKHAVVKLAEHDPREAELAGRISLVQGIASGDKMDWIIEKAVETGVHAVVPIAAERSVLKLTGDRLEKRLAHWRRIAQAACEQCGRNRVPEVFAPMTLAQWLTSDVGHGGAKVDDQVIRLLCHPGAEQALTARLQAQADLQDLVLVVGPEGGWSDEELKRAKAGGVEAVSFGPRVLRSETAGTAMIAASSAALGWL</sequence>
<proteinExistence type="inferred from homology"/>
<dbReference type="InterPro" id="IPR046886">
    <property type="entry name" value="RsmE_MTase_dom"/>
</dbReference>
<dbReference type="KEGG" id="pacr:FXN63_04800"/>
<evidence type="ECO:0000256" key="4">
    <source>
        <dbReference type="ARBA" id="ARBA00013673"/>
    </source>
</evidence>
<keyword evidence="7 12" id="KW-0489">Methyltransferase</keyword>
<evidence type="ECO:0000313" key="15">
    <source>
        <dbReference type="EMBL" id="QEI05228.1"/>
    </source>
</evidence>
<dbReference type="SUPFAM" id="SSF88697">
    <property type="entry name" value="PUA domain-like"/>
    <property type="match status" value="1"/>
</dbReference>
<dbReference type="InterPro" id="IPR029026">
    <property type="entry name" value="tRNA_m1G_MTases_N"/>
</dbReference>
<accession>A0A5C0ASM5</accession>
<dbReference type="Pfam" id="PF20260">
    <property type="entry name" value="PUA_4"/>
    <property type="match status" value="1"/>
</dbReference>
<dbReference type="InterPro" id="IPR015947">
    <property type="entry name" value="PUA-like_sf"/>
</dbReference>
<evidence type="ECO:0000313" key="16">
    <source>
        <dbReference type="Proteomes" id="UP000325161"/>
    </source>
</evidence>
<dbReference type="PANTHER" id="PTHR30027:SF3">
    <property type="entry name" value="16S RRNA (URACIL(1498)-N(3))-METHYLTRANSFERASE"/>
    <property type="match status" value="1"/>
</dbReference>
<dbReference type="Gene3D" id="3.40.1280.10">
    <property type="match status" value="1"/>
</dbReference>
<evidence type="ECO:0000256" key="3">
    <source>
        <dbReference type="ARBA" id="ARBA00012328"/>
    </source>
</evidence>
<dbReference type="AlphaFoldDB" id="A0A5C0ASM5"/>
<evidence type="ECO:0000256" key="11">
    <source>
        <dbReference type="ARBA" id="ARBA00047944"/>
    </source>
</evidence>
<evidence type="ECO:0000256" key="2">
    <source>
        <dbReference type="ARBA" id="ARBA00005528"/>
    </source>
</evidence>
<name>A0A5C0ASM5_9BURK</name>
<keyword evidence="8 12" id="KW-0808">Transferase</keyword>
<comment type="catalytic activity">
    <reaction evidence="11 12">
        <text>uridine(1498) in 16S rRNA + S-adenosyl-L-methionine = N(3)-methyluridine(1498) in 16S rRNA + S-adenosyl-L-homocysteine + H(+)</text>
        <dbReference type="Rhea" id="RHEA:42920"/>
        <dbReference type="Rhea" id="RHEA-COMP:10283"/>
        <dbReference type="Rhea" id="RHEA-COMP:10284"/>
        <dbReference type="ChEBI" id="CHEBI:15378"/>
        <dbReference type="ChEBI" id="CHEBI:57856"/>
        <dbReference type="ChEBI" id="CHEBI:59789"/>
        <dbReference type="ChEBI" id="CHEBI:65315"/>
        <dbReference type="ChEBI" id="CHEBI:74502"/>
        <dbReference type="EC" id="2.1.1.193"/>
    </reaction>
</comment>
<organism evidence="15 16">
    <name type="scientific">Pigmentiphaga aceris</name>
    <dbReference type="NCBI Taxonomy" id="1940612"/>
    <lineage>
        <taxon>Bacteria</taxon>
        <taxon>Pseudomonadati</taxon>
        <taxon>Pseudomonadota</taxon>
        <taxon>Betaproteobacteria</taxon>
        <taxon>Burkholderiales</taxon>
        <taxon>Alcaligenaceae</taxon>
        <taxon>Pigmentiphaga</taxon>
    </lineage>
</organism>
<comment type="subcellular location">
    <subcellularLocation>
        <location evidence="1 12">Cytoplasm</location>
    </subcellularLocation>
</comment>
<dbReference type="InterPro" id="IPR029028">
    <property type="entry name" value="Alpha/beta_knot_MTases"/>
</dbReference>
<reference evidence="15 16" key="1">
    <citation type="submission" date="2019-08" db="EMBL/GenBank/DDBJ databases">
        <title>Amphibian skin-associated Pigmentiphaga: genome sequence and occurrence across geography and hosts.</title>
        <authorList>
            <person name="Bletz M.C."/>
            <person name="Bunk B."/>
            <person name="Sproeer C."/>
            <person name="Biwer P."/>
            <person name="Reiter S."/>
            <person name="Rabemananjara F.C.E."/>
            <person name="Schulz S."/>
            <person name="Overmann J."/>
            <person name="Vences M."/>
        </authorList>
    </citation>
    <scope>NUCLEOTIDE SEQUENCE [LARGE SCALE GENOMIC DNA]</scope>
    <source>
        <strain evidence="15 16">Mada1488</strain>
    </source>
</reference>
<dbReference type="RefSeq" id="WP_148813333.1">
    <property type="nucleotide sequence ID" value="NZ_CP043046.1"/>
</dbReference>
<evidence type="ECO:0000256" key="5">
    <source>
        <dbReference type="ARBA" id="ARBA00022490"/>
    </source>
</evidence>
<evidence type="ECO:0000256" key="10">
    <source>
        <dbReference type="ARBA" id="ARBA00025699"/>
    </source>
</evidence>
<protein>
    <recommendedName>
        <fullName evidence="4 12">Ribosomal RNA small subunit methyltransferase E</fullName>
        <ecNumber evidence="3 12">2.1.1.193</ecNumber>
    </recommendedName>
</protein>
<keyword evidence="16" id="KW-1185">Reference proteome</keyword>
<evidence type="ECO:0000256" key="8">
    <source>
        <dbReference type="ARBA" id="ARBA00022679"/>
    </source>
</evidence>
<feature type="domain" description="Ribosomal RNA small subunit methyltransferase E PUA-like" evidence="14">
    <location>
        <begin position="20"/>
        <end position="62"/>
    </location>
</feature>
<gene>
    <name evidence="15" type="ORF">FXN63_04800</name>
</gene>
<dbReference type="GO" id="GO:0070042">
    <property type="term" value="F:rRNA (uridine-N3-)-methyltransferase activity"/>
    <property type="evidence" value="ECO:0007669"/>
    <property type="project" value="TreeGrafter"/>
</dbReference>
<dbReference type="Gene3D" id="2.40.240.20">
    <property type="entry name" value="Hypothetical PUA domain-like, domain 1"/>
    <property type="match status" value="1"/>
</dbReference>
<evidence type="ECO:0000256" key="12">
    <source>
        <dbReference type="PIRNR" id="PIRNR015601"/>
    </source>
</evidence>
<dbReference type="InterPro" id="IPR006700">
    <property type="entry name" value="RsmE"/>
</dbReference>
<evidence type="ECO:0000259" key="14">
    <source>
        <dbReference type="Pfam" id="PF20260"/>
    </source>
</evidence>
<evidence type="ECO:0000256" key="1">
    <source>
        <dbReference type="ARBA" id="ARBA00004496"/>
    </source>
</evidence>
<dbReference type="GO" id="GO:0005737">
    <property type="term" value="C:cytoplasm"/>
    <property type="evidence" value="ECO:0007669"/>
    <property type="project" value="UniProtKB-SubCell"/>
</dbReference>
<dbReference type="GO" id="GO:0070475">
    <property type="term" value="P:rRNA base methylation"/>
    <property type="evidence" value="ECO:0007669"/>
    <property type="project" value="TreeGrafter"/>
</dbReference>
<dbReference type="OrthoDB" id="9815641at2"/>
<keyword evidence="5 12" id="KW-0963">Cytoplasm</keyword>
<comment type="similarity">
    <text evidence="2 12">Belongs to the RNA methyltransferase RsmE family.</text>
</comment>
<dbReference type="PANTHER" id="PTHR30027">
    <property type="entry name" value="RIBOSOMAL RNA SMALL SUBUNIT METHYLTRANSFERASE E"/>
    <property type="match status" value="1"/>
</dbReference>
<keyword evidence="9 12" id="KW-0949">S-adenosyl-L-methionine</keyword>
<dbReference type="PIRSF" id="PIRSF015601">
    <property type="entry name" value="MTase_slr0722"/>
    <property type="match status" value="1"/>
</dbReference>
<dbReference type="Proteomes" id="UP000325161">
    <property type="component" value="Chromosome"/>
</dbReference>
<feature type="domain" description="Ribosomal RNA small subunit methyltransferase E methyltransferase" evidence="13">
    <location>
        <begin position="77"/>
        <end position="245"/>
    </location>
</feature>
<evidence type="ECO:0000256" key="7">
    <source>
        <dbReference type="ARBA" id="ARBA00022603"/>
    </source>
</evidence>
<evidence type="ECO:0000256" key="6">
    <source>
        <dbReference type="ARBA" id="ARBA00022552"/>
    </source>
</evidence>
<dbReference type="NCBIfam" id="TIGR00046">
    <property type="entry name" value="RsmE family RNA methyltransferase"/>
    <property type="match status" value="1"/>
</dbReference>
<dbReference type="EMBL" id="CP043046">
    <property type="protein sequence ID" value="QEI05228.1"/>
    <property type="molecule type" value="Genomic_DNA"/>
</dbReference>
<dbReference type="InterPro" id="IPR046887">
    <property type="entry name" value="RsmE_PUA-like"/>
</dbReference>
<dbReference type="EC" id="2.1.1.193" evidence="3 12"/>
<dbReference type="Pfam" id="PF04452">
    <property type="entry name" value="Methyltrans_RNA"/>
    <property type="match status" value="1"/>
</dbReference>
<keyword evidence="6 12" id="KW-0698">rRNA processing</keyword>
<dbReference type="SUPFAM" id="SSF75217">
    <property type="entry name" value="alpha/beta knot"/>
    <property type="match status" value="1"/>
</dbReference>
<evidence type="ECO:0000259" key="13">
    <source>
        <dbReference type="Pfam" id="PF04452"/>
    </source>
</evidence>
<evidence type="ECO:0000256" key="9">
    <source>
        <dbReference type="ARBA" id="ARBA00022691"/>
    </source>
</evidence>
<comment type="function">
    <text evidence="10 12">Specifically methylates the N3 position of the uracil ring of uridine 1498 (m3U1498) in 16S rRNA. Acts on the fully assembled 30S ribosomal subunit.</text>
</comment>
<dbReference type="CDD" id="cd18084">
    <property type="entry name" value="RsmE-like"/>
    <property type="match status" value="1"/>
</dbReference>
<dbReference type="NCBIfam" id="NF008692">
    <property type="entry name" value="PRK11713.1-5"/>
    <property type="match status" value="1"/>
</dbReference>